<keyword evidence="6" id="KW-0479">Metal-binding</keyword>
<evidence type="ECO:0000256" key="7">
    <source>
        <dbReference type="ARBA" id="ARBA00022824"/>
    </source>
</evidence>
<keyword evidence="13" id="KW-0325">Glycoprotein</keyword>
<sequence length="525" mass="61328">MAKIAFILLCHKDPEAIILQAQRLTAAGDYIAIHFDARAKREHFDLIKEALEDNPNVAFSRKRIKCGWGAWSLVQATLYAVEAAVDSFPRATHFYMLSGDCMPIKTADYVHDYLDDNDVDFIESFDYFESDWIKTGMKEERLIYRHFFNERTQKWRFYAAFNFQKKFGLAREIPADIQVQIGSQWWCLRRQTMEAVLEFTRKRKDVMRFFRTTWIPDETFFQTIVRHLIPEAEIRTRTLTFLMFTDYGMPLTFYNDHYDLLLNQDFLFARKISPEALELKERLGNLFAASGVRFQISGEGPSLFRFLTGRGRIGRRFASRFWETESAFGRNRELKIIVCKKWHVAKRLLASVEKHTDLPSMAYLFNEESSPLPDLGGIQATLAKRTRHRRALMRMLFDYYDTDQMVICLDPSSLDLIYDFYGDRSGTRMLEIQCDFSDDYLIGHANRIGLVGAQTPKETLESLLPTIRQDIVHESDKIRDGNFEHHYRLREKDDYEAHVVALTGFLKSSEEKAGKVATVNHLFAD</sequence>
<evidence type="ECO:0000256" key="3">
    <source>
        <dbReference type="ARBA" id="ARBA00022676"/>
    </source>
</evidence>
<evidence type="ECO:0000256" key="2">
    <source>
        <dbReference type="ARBA" id="ARBA00004648"/>
    </source>
</evidence>
<keyword evidence="5" id="KW-0812">Transmembrane</keyword>
<keyword evidence="17" id="KW-1185">Reference proteome</keyword>
<evidence type="ECO:0000256" key="1">
    <source>
        <dbReference type="ARBA" id="ARBA00004323"/>
    </source>
</evidence>
<evidence type="ECO:0000256" key="4">
    <source>
        <dbReference type="ARBA" id="ARBA00022679"/>
    </source>
</evidence>
<keyword evidence="9" id="KW-1133">Transmembrane helix</keyword>
<evidence type="ECO:0000256" key="14">
    <source>
        <dbReference type="ARBA" id="ARBA00042865"/>
    </source>
</evidence>
<evidence type="ECO:0000256" key="9">
    <source>
        <dbReference type="ARBA" id="ARBA00022989"/>
    </source>
</evidence>
<feature type="domain" description="DUF5928" evidence="15">
    <location>
        <begin position="270"/>
        <end position="525"/>
    </location>
</feature>
<dbReference type="Pfam" id="PF19350">
    <property type="entry name" value="DUF5928"/>
    <property type="match status" value="1"/>
</dbReference>
<keyword evidence="7" id="KW-0256">Endoplasmic reticulum</keyword>
<keyword evidence="8" id="KW-0735">Signal-anchor</keyword>
<dbReference type="STRING" id="1715693.PH7735_03817"/>
<reference evidence="17" key="1">
    <citation type="submission" date="2015-09" db="EMBL/GenBank/DDBJ databases">
        <authorList>
            <person name="Rodrigo-Torres Lidia"/>
            <person name="Arahal R.David."/>
        </authorList>
    </citation>
    <scope>NUCLEOTIDE SEQUENCE [LARGE SCALE GENOMIC DNA]</scope>
    <source>
        <strain evidence="17">CECT 7735</strain>
    </source>
</reference>
<evidence type="ECO:0000313" key="16">
    <source>
        <dbReference type="EMBL" id="CUK13502.1"/>
    </source>
</evidence>
<evidence type="ECO:0000256" key="13">
    <source>
        <dbReference type="ARBA" id="ARBA00023180"/>
    </source>
</evidence>
<keyword evidence="12" id="KW-1015">Disulfide bond</keyword>
<evidence type="ECO:0000256" key="5">
    <source>
        <dbReference type="ARBA" id="ARBA00022692"/>
    </source>
</evidence>
<dbReference type="GeneID" id="83882789"/>
<gene>
    <name evidence="16" type="ORF">PH7735_03817</name>
</gene>
<dbReference type="InterPro" id="IPR045972">
    <property type="entry name" value="DUF5928"/>
</dbReference>
<dbReference type="GO" id="GO:0030158">
    <property type="term" value="F:protein xylosyltransferase activity"/>
    <property type="evidence" value="ECO:0007669"/>
    <property type="project" value="InterPro"/>
</dbReference>
<protein>
    <recommendedName>
        <fullName evidence="14">Peptide O-xylosyltransferase</fullName>
    </recommendedName>
</protein>
<keyword evidence="11" id="KW-0472">Membrane</keyword>
<evidence type="ECO:0000256" key="8">
    <source>
        <dbReference type="ARBA" id="ARBA00022968"/>
    </source>
</evidence>
<dbReference type="InterPro" id="IPR003406">
    <property type="entry name" value="Glyco_trans_14"/>
</dbReference>
<dbReference type="GO" id="GO:0015012">
    <property type="term" value="P:heparan sulfate proteoglycan biosynthetic process"/>
    <property type="evidence" value="ECO:0007669"/>
    <property type="project" value="TreeGrafter"/>
</dbReference>
<dbReference type="RefSeq" id="WP_058312969.1">
    <property type="nucleotide sequence ID" value="NZ_CANLZE010000006.1"/>
</dbReference>
<evidence type="ECO:0000259" key="15">
    <source>
        <dbReference type="Pfam" id="PF19350"/>
    </source>
</evidence>
<evidence type="ECO:0000256" key="12">
    <source>
        <dbReference type="ARBA" id="ARBA00023157"/>
    </source>
</evidence>
<dbReference type="AlphaFoldDB" id="A0A0P1IHH4"/>
<dbReference type="Proteomes" id="UP000051870">
    <property type="component" value="Unassembled WGS sequence"/>
</dbReference>
<dbReference type="PANTHER" id="PTHR46025:SF3">
    <property type="entry name" value="XYLOSYLTRANSFERASE OXT"/>
    <property type="match status" value="1"/>
</dbReference>
<evidence type="ECO:0000256" key="11">
    <source>
        <dbReference type="ARBA" id="ARBA00023136"/>
    </source>
</evidence>
<keyword evidence="3" id="KW-0328">Glycosyltransferase</keyword>
<dbReference type="Pfam" id="PF02485">
    <property type="entry name" value="Branch"/>
    <property type="match status" value="1"/>
</dbReference>
<name>A0A0P1IHH4_9RHOB</name>
<evidence type="ECO:0000256" key="6">
    <source>
        <dbReference type="ARBA" id="ARBA00022723"/>
    </source>
</evidence>
<dbReference type="GO" id="GO:0050650">
    <property type="term" value="P:chondroitin sulfate proteoglycan biosynthetic process"/>
    <property type="evidence" value="ECO:0007669"/>
    <property type="project" value="TreeGrafter"/>
</dbReference>
<dbReference type="GO" id="GO:0016020">
    <property type="term" value="C:membrane"/>
    <property type="evidence" value="ECO:0007669"/>
    <property type="project" value="InterPro"/>
</dbReference>
<accession>A0A0P1IHH4</accession>
<dbReference type="EMBL" id="CYTW01000006">
    <property type="protein sequence ID" value="CUK13502.1"/>
    <property type="molecule type" value="Genomic_DNA"/>
</dbReference>
<proteinExistence type="predicted"/>
<dbReference type="GO" id="GO:0046872">
    <property type="term" value="F:metal ion binding"/>
    <property type="evidence" value="ECO:0007669"/>
    <property type="project" value="UniProtKB-KW"/>
</dbReference>
<keyword evidence="4" id="KW-0808">Transferase</keyword>
<evidence type="ECO:0000313" key="17">
    <source>
        <dbReference type="Proteomes" id="UP000051870"/>
    </source>
</evidence>
<evidence type="ECO:0000256" key="10">
    <source>
        <dbReference type="ARBA" id="ARBA00023034"/>
    </source>
</evidence>
<dbReference type="InterPro" id="IPR043538">
    <property type="entry name" value="XYLT"/>
</dbReference>
<dbReference type="PANTHER" id="PTHR46025">
    <property type="entry name" value="XYLOSYLTRANSFERASE OXT"/>
    <property type="match status" value="1"/>
</dbReference>
<keyword evidence="10" id="KW-0333">Golgi apparatus</keyword>
<organism evidence="16 17">
    <name type="scientific">Shimia thalassica</name>
    <dbReference type="NCBI Taxonomy" id="1715693"/>
    <lineage>
        <taxon>Bacteria</taxon>
        <taxon>Pseudomonadati</taxon>
        <taxon>Pseudomonadota</taxon>
        <taxon>Alphaproteobacteria</taxon>
        <taxon>Rhodobacterales</taxon>
        <taxon>Roseobacteraceae</taxon>
    </lineage>
</organism>
<comment type="subcellular location">
    <subcellularLocation>
        <location evidence="2">Endoplasmic reticulum membrane</location>
        <topology evidence="2">Single-pass type II membrane protein</topology>
    </subcellularLocation>
    <subcellularLocation>
        <location evidence="1">Golgi apparatus membrane</location>
        <topology evidence="1">Single-pass type II membrane protein</topology>
    </subcellularLocation>
</comment>